<dbReference type="RefSeq" id="WP_349352503.1">
    <property type="nucleotide sequence ID" value="NZ_CP157804.1"/>
</dbReference>
<evidence type="ECO:0000256" key="3">
    <source>
        <dbReference type="ARBA" id="ARBA00023125"/>
    </source>
</evidence>
<dbReference type="Pfam" id="PF17293">
    <property type="entry name" value="Arm-DNA-bind_5"/>
    <property type="match status" value="1"/>
</dbReference>
<evidence type="ECO:0000259" key="6">
    <source>
        <dbReference type="PROSITE" id="PS51898"/>
    </source>
</evidence>
<gene>
    <name evidence="8" type="ORF">ABNE31_04405</name>
</gene>
<dbReference type="AlphaFoldDB" id="A0AAU7N114"/>
<dbReference type="InterPro" id="IPR050090">
    <property type="entry name" value="Tyrosine_recombinase_XerCD"/>
</dbReference>
<dbReference type="PROSITE" id="PS51898">
    <property type="entry name" value="TYR_RECOMBINASE"/>
    <property type="match status" value="1"/>
</dbReference>
<evidence type="ECO:0000256" key="4">
    <source>
        <dbReference type="ARBA" id="ARBA00023172"/>
    </source>
</evidence>
<dbReference type="PROSITE" id="PS51900">
    <property type="entry name" value="CB"/>
    <property type="match status" value="1"/>
</dbReference>
<dbReference type="InterPro" id="IPR035386">
    <property type="entry name" value="Arm-DNA-bind_5"/>
</dbReference>
<keyword evidence="2" id="KW-0229">DNA integration</keyword>
<dbReference type="InterPro" id="IPR002104">
    <property type="entry name" value="Integrase_catalytic"/>
</dbReference>
<feature type="domain" description="Core-binding (CB)" evidence="7">
    <location>
        <begin position="103"/>
        <end position="187"/>
    </location>
</feature>
<keyword evidence="4" id="KW-0233">DNA recombination</keyword>
<dbReference type="InterPro" id="IPR044068">
    <property type="entry name" value="CB"/>
</dbReference>
<dbReference type="Gene3D" id="1.10.150.130">
    <property type="match status" value="1"/>
</dbReference>
<accession>A0AAU7N114</accession>
<evidence type="ECO:0000313" key="8">
    <source>
        <dbReference type="EMBL" id="XBQ24164.1"/>
    </source>
</evidence>
<dbReference type="InterPro" id="IPR010998">
    <property type="entry name" value="Integrase_recombinase_N"/>
</dbReference>
<dbReference type="Pfam" id="PF00589">
    <property type="entry name" value="Phage_integrase"/>
    <property type="match status" value="1"/>
</dbReference>
<protein>
    <submittedName>
        <fullName evidence="8">Site-specific integrase</fullName>
    </submittedName>
</protein>
<dbReference type="InterPro" id="IPR011010">
    <property type="entry name" value="DNA_brk_join_enz"/>
</dbReference>
<evidence type="ECO:0000256" key="5">
    <source>
        <dbReference type="PROSITE-ProRule" id="PRU01248"/>
    </source>
</evidence>
<dbReference type="PANTHER" id="PTHR30349:SF64">
    <property type="entry name" value="PROPHAGE INTEGRASE INTD-RELATED"/>
    <property type="match status" value="1"/>
</dbReference>
<dbReference type="GO" id="GO:0006310">
    <property type="term" value="P:DNA recombination"/>
    <property type="evidence" value="ECO:0007669"/>
    <property type="project" value="UniProtKB-KW"/>
</dbReference>
<comment type="similarity">
    <text evidence="1">Belongs to the 'phage' integrase family.</text>
</comment>
<dbReference type="PANTHER" id="PTHR30349">
    <property type="entry name" value="PHAGE INTEGRASE-RELATED"/>
    <property type="match status" value="1"/>
</dbReference>
<dbReference type="InterPro" id="IPR025269">
    <property type="entry name" value="SAM-like_dom"/>
</dbReference>
<evidence type="ECO:0000256" key="1">
    <source>
        <dbReference type="ARBA" id="ARBA00008857"/>
    </source>
</evidence>
<dbReference type="GO" id="GO:0003677">
    <property type="term" value="F:DNA binding"/>
    <property type="evidence" value="ECO:0007669"/>
    <property type="project" value="UniProtKB-UniRule"/>
</dbReference>
<dbReference type="SUPFAM" id="SSF56349">
    <property type="entry name" value="DNA breaking-rejoining enzymes"/>
    <property type="match status" value="1"/>
</dbReference>
<dbReference type="Gene3D" id="1.10.443.10">
    <property type="entry name" value="Intergrase catalytic core"/>
    <property type="match status" value="1"/>
</dbReference>
<reference evidence="8" key="1">
    <citation type="submission" date="2024-05" db="EMBL/GenBank/DDBJ databases">
        <title>Draft Genome Sequences of Flagellimonas sp. MMG031 and Marinobacter sp. MMG032 Isolated from the dinoflagellate Symbiodinium pilosum.</title>
        <authorList>
            <person name="Shikuma N.J."/>
            <person name="Farrell M.V."/>
        </authorList>
    </citation>
    <scope>NUCLEOTIDE SEQUENCE</scope>
    <source>
        <strain evidence="8">MMG031</strain>
    </source>
</reference>
<evidence type="ECO:0000256" key="2">
    <source>
        <dbReference type="ARBA" id="ARBA00022908"/>
    </source>
</evidence>
<dbReference type="KEGG" id="fld:ABNE31_04405"/>
<keyword evidence="3 5" id="KW-0238">DNA-binding</keyword>
<dbReference type="Pfam" id="PF13102">
    <property type="entry name" value="Phage_int_SAM_5"/>
    <property type="match status" value="1"/>
</dbReference>
<sequence length="404" mass="46802">MASNTKIVLRKKPNKFGEYPLAIRISKDRRTSYIYLGHYVDAKYWDAKKRQVKRSHPNPAHLNNFLEIKLAETGKVILRLQAENKDISASQIKAEIESVLNKKDFFQVAQEHLDELENNNRLSQHSSDKARINHLKKYSRSSTLPFKEISERFLKGFIRYLKSERKVSERSVVNNLVVIRTIYNRGIKMGLVDRKLYPFGHNKIAIKFPETEKVGLNASEIKKIENLASLSESQKHARDVWLFSFYLAGIRASDVLQLKWSDIYDGRLHYTMKKNSKIVSLLIPDKAKKIIDSHQRTKGGNNDFIFPYLKYVNSKDGKVLWKKTKLAIRKINDEMGTIADKAEINKKITMHIARHSFGNIAGDNIPVQLLQQLYRHSSITTTMMYQSNFMNKKTDDALQSVVNF</sequence>
<dbReference type="InterPro" id="IPR013762">
    <property type="entry name" value="Integrase-like_cat_sf"/>
</dbReference>
<feature type="domain" description="Tyr recombinase" evidence="6">
    <location>
        <begin position="211"/>
        <end position="403"/>
    </location>
</feature>
<dbReference type="GO" id="GO:0015074">
    <property type="term" value="P:DNA integration"/>
    <property type="evidence" value="ECO:0007669"/>
    <property type="project" value="UniProtKB-KW"/>
</dbReference>
<proteinExistence type="inferred from homology"/>
<name>A0AAU7N114_9FLAO</name>
<dbReference type="EMBL" id="CP157804">
    <property type="protein sequence ID" value="XBQ24164.1"/>
    <property type="molecule type" value="Genomic_DNA"/>
</dbReference>
<evidence type="ECO:0000259" key="7">
    <source>
        <dbReference type="PROSITE" id="PS51900"/>
    </source>
</evidence>
<organism evidence="8">
    <name type="scientific">Flagellimonas sp. MMG031</name>
    <dbReference type="NCBI Taxonomy" id="3158549"/>
    <lineage>
        <taxon>Bacteria</taxon>
        <taxon>Pseudomonadati</taxon>
        <taxon>Bacteroidota</taxon>
        <taxon>Flavobacteriia</taxon>
        <taxon>Flavobacteriales</taxon>
        <taxon>Flavobacteriaceae</taxon>
        <taxon>Flagellimonas</taxon>
    </lineage>
</organism>